<feature type="compositionally biased region" description="Acidic residues" evidence="5">
    <location>
        <begin position="150"/>
        <end position="161"/>
    </location>
</feature>
<dbReference type="AlphaFoldDB" id="A4S3U5"/>
<keyword evidence="3" id="KW-0963">Cytoplasm</keyword>
<dbReference type="Gene3D" id="2.30.29.30">
    <property type="entry name" value="Pleckstrin-homology domain (PH domain)/Phosphotyrosine-binding domain (PTB)"/>
    <property type="match status" value="1"/>
</dbReference>
<protein>
    <submittedName>
        <fullName evidence="6">ICln family transporter: chloride ion current inducer protein I(Cln)</fullName>
    </submittedName>
</protein>
<proteinExistence type="predicted"/>
<organism evidence="6 7">
    <name type="scientific">Ostreococcus lucimarinus (strain CCE9901)</name>
    <dbReference type="NCBI Taxonomy" id="436017"/>
    <lineage>
        <taxon>Eukaryota</taxon>
        <taxon>Viridiplantae</taxon>
        <taxon>Chlorophyta</taxon>
        <taxon>Mamiellophyceae</taxon>
        <taxon>Mamiellales</taxon>
        <taxon>Bathycoccaceae</taxon>
        <taxon>Ostreococcus</taxon>
    </lineage>
</organism>
<evidence type="ECO:0000313" key="7">
    <source>
        <dbReference type="Proteomes" id="UP000001568"/>
    </source>
</evidence>
<dbReference type="InterPro" id="IPR011993">
    <property type="entry name" value="PH-like_dom_sf"/>
</dbReference>
<dbReference type="GeneID" id="5004021"/>
<dbReference type="Pfam" id="PF03517">
    <property type="entry name" value="Voldacs"/>
    <property type="match status" value="1"/>
</dbReference>
<reference evidence="6 7" key="1">
    <citation type="journal article" date="2007" name="Proc. Natl. Acad. Sci. U.S.A.">
        <title>The tiny eukaryote Ostreococcus provides genomic insights into the paradox of plankton speciation.</title>
        <authorList>
            <person name="Palenik B."/>
            <person name="Grimwood J."/>
            <person name="Aerts A."/>
            <person name="Rouze P."/>
            <person name="Salamov A."/>
            <person name="Putnam N."/>
            <person name="Dupont C."/>
            <person name="Jorgensen R."/>
            <person name="Derelle E."/>
            <person name="Rombauts S."/>
            <person name="Zhou K."/>
            <person name="Otillar R."/>
            <person name="Merchant S.S."/>
            <person name="Podell S."/>
            <person name="Gaasterland T."/>
            <person name="Napoli C."/>
            <person name="Gendler K."/>
            <person name="Manuell A."/>
            <person name="Tai V."/>
            <person name="Vallon O."/>
            <person name="Piganeau G."/>
            <person name="Jancek S."/>
            <person name="Heijde M."/>
            <person name="Jabbari K."/>
            <person name="Bowler C."/>
            <person name="Lohr M."/>
            <person name="Robbens S."/>
            <person name="Werner G."/>
            <person name="Dubchak I."/>
            <person name="Pazour G.J."/>
            <person name="Ren Q."/>
            <person name="Paulsen I."/>
            <person name="Delwiche C."/>
            <person name="Schmutz J."/>
            <person name="Rokhsar D."/>
            <person name="Van de Peer Y."/>
            <person name="Moreau H."/>
            <person name="Grigoriev I.V."/>
        </authorList>
    </citation>
    <scope>NUCLEOTIDE SEQUENCE [LARGE SCALE GENOMIC DNA]</scope>
    <source>
        <strain evidence="6 7">CCE9901</strain>
    </source>
</reference>
<dbReference type="eggNOG" id="KOG3238">
    <property type="taxonomic scope" value="Eukaryota"/>
</dbReference>
<dbReference type="OrthoDB" id="19714at2759"/>
<dbReference type="Gramene" id="ABO98275">
    <property type="protein sequence ID" value="ABO98275"/>
    <property type="gene ID" value="OSTLU_93353"/>
</dbReference>
<dbReference type="GO" id="GO:0005829">
    <property type="term" value="C:cytosol"/>
    <property type="evidence" value="ECO:0007669"/>
    <property type="project" value="TreeGrafter"/>
</dbReference>
<dbReference type="RefSeq" id="XP_001419982.1">
    <property type="nucleotide sequence ID" value="XM_001419945.1"/>
</dbReference>
<dbReference type="GO" id="GO:0034715">
    <property type="term" value="C:pICln-Sm protein complex"/>
    <property type="evidence" value="ECO:0007669"/>
    <property type="project" value="TreeGrafter"/>
</dbReference>
<feature type="compositionally biased region" description="Low complexity" evidence="5">
    <location>
        <begin position="139"/>
        <end position="149"/>
    </location>
</feature>
<accession>A4S3U5</accession>
<keyword evidence="7" id="KW-1185">Reference proteome</keyword>
<name>A4S3U5_OSTLU</name>
<keyword evidence="4" id="KW-0539">Nucleus</keyword>
<dbReference type="PANTHER" id="PTHR21399:SF0">
    <property type="entry name" value="METHYLOSOME SUBUNIT PICLN"/>
    <property type="match status" value="1"/>
</dbReference>
<comment type="subcellular location">
    <subcellularLocation>
        <location evidence="2">Cytoplasm</location>
    </subcellularLocation>
    <subcellularLocation>
        <location evidence="1">Nucleus</location>
    </subcellularLocation>
</comment>
<gene>
    <name evidence="6" type="ORF">OSTLU_93353</name>
</gene>
<feature type="region of interest" description="Disordered" evidence="5">
    <location>
        <begin position="185"/>
        <end position="209"/>
    </location>
</feature>
<dbReference type="STRING" id="436017.A4S3U5"/>
<dbReference type="InterPro" id="IPR039924">
    <property type="entry name" value="ICln/Lot5/Saf5"/>
</dbReference>
<dbReference type="Proteomes" id="UP000001568">
    <property type="component" value="Chromosome 10"/>
</dbReference>
<evidence type="ECO:0000313" key="6">
    <source>
        <dbReference type="EMBL" id="ABO98275.1"/>
    </source>
</evidence>
<evidence type="ECO:0000256" key="4">
    <source>
        <dbReference type="ARBA" id="ARBA00023242"/>
    </source>
</evidence>
<evidence type="ECO:0000256" key="5">
    <source>
        <dbReference type="SAM" id="MobiDB-lite"/>
    </source>
</evidence>
<dbReference type="GO" id="GO:0005681">
    <property type="term" value="C:spliceosomal complex"/>
    <property type="evidence" value="ECO:0007669"/>
    <property type="project" value="TreeGrafter"/>
</dbReference>
<feature type="region of interest" description="Disordered" evidence="5">
    <location>
        <begin position="139"/>
        <end position="161"/>
    </location>
</feature>
<dbReference type="HOGENOM" id="CLU_1121639_0_0_1"/>
<evidence type="ECO:0000256" key="3">
    <source>
        <dbReference type="ARBA" id="ARBA00022490"/>
    </source>
</evidence>
<dbReference type="OMA" id="TSAYACE"/>
<dbReference type="GO" id="GO:0045292">
    <property type="term" value="P:mRNA cis splicing, via spliceosome"/>
    <property type="evidence" value="ECO:0007669"/>
    <property type="project" value="TreeGrafter"/>
</dbReference>
<sequence length="248" mass="27406">MYHRIVATARDVRVAASVDVVDAAHRDSRDMFRAPPEGLRARANALDDRRALRLHDDERCVLSCDAAMTIGDDDPASSAIPGELYITDARVAFVPRDPTSTSAYACEYRCLALHAISREDDRYGSGGCVYCQIDGGADAPSASTTTNADDANDDEPYDEDDPVTAHVRFVPKDATTLEEIYRAMSEGSLLNPDPDAERFDDDDDDDEFLEDDDEAHAREAALERLDKLLVVDDEVEALMKRDPGRFED</sequence>
<feature type="compositionally biased region" description="Acidic residues" evidence="5">
    <location>
        <begin position="198"/>
        <end position="209"/>
    </location>
</feature>
<evidence type="ECO:0000256" key="2">
    <source>
        <dbReference type="ARBA" id="ARBA00004496"/>
    </source>
</evidence>
<evidence type="ECO:0000256" key="1">
    <source>
        <dbReference type="ARBA" id="ARBA00004123"/>
    </source>
</evidence>
<dbReference type="KEGG" id="olu:OSTLU_93353"/>
<dbReference type="GO" id="GO:0000387">
    <property type="term" value="P:spliceosomal snRNP assembly"/>
    <property type="evidence" value="ECO:0007669"/>
    <property type="project" value="TreeGrafter"/>
</dbReference>
<dbReference type="PANTHER" id="PTHR21399">
    <property type="entry name" value="CHLORIDE CONDUCTANCE REGULATORY PROTEIN ICLN"/>
    <property type="match status" value="1"/>
</dbReference>
<dbReference type="EMBL" id="CP000590">
    <property type="protein sequence ID" value="ABO98275.1"/>
    <property type="molecule type" value="Genomic_DNA"/>
</dbReference>